<keyword evidence="5" id="KW-0547">Nucleotide-binding</keyword>
<dbReference type="GO" id="GO:0009328">
    <property type="term" value="C:phenylalanine-tRNA ligase complex"/>
    <property type="evidence" value="ECO:0007669"/>
    <property type="project" value="TreeGrafter"/>
</dbReference>
<evidence type="ECO:0000256" key="6">
    <source>
        <dbReference type="ARBA" id="ARBA00022840"/>
    </source>
</evidence>
<evidence type="ECO:0000256" key="5">
    <source>
        <dbReference type="ARBA" id="ARBA00022741"/>
    </source>
</evidence>
<dbReference type="SUPFAM" id="SSF46955">
    <property type="entry name" value="Putative DNA-binding domain"/>
    <property type="match status" value="2"/>
</dbReference>
<dbReference type="Pfam" id="PF17759">
    <property type="entry name" value="tRNA_synthFbeta"/>
    <property type="match status" value="1"/>
</dbReference>
<dbReference type="PANTHER" id="PTHR10947:SF0">
    <property type="entry name" value="PHENYLALANINE--TRNA LIGASE BETA SUBUNIT"/>
    <property type="match status" value="1"/>
</dbReference>
<keyword evidence="9 12" id="KW-0030">Aminoacyl-tRNA synthetase</keyword>
<dbReference type="InterPro" id="IPR020825">
    <property type="entry name" value="Phe-tRNA_synthase-like_B3/B4"/>
</dbReference>
<evidence type="ECO:0000256" key="9">
    <source>
        <dbReference type="ARBA" id="ARBA00023146"/>
    </source>
</evidence>
<dbReference type="SMART" id="SM00896">
    <property type="entry name" value="FDX-ACB"/>
    <property type="match status" value="1"/>
</dbReference>
<evidence type="ECO:0000256" key="4">
    <source>
        <dbReference type="ARBA" id="ARBA00022723"/>
    </source>
</evidence>
<dbReference type="GO" id="GO:0000287">
    <property type="term" value="F:magnesium ion binding"/>
    <property type="evidence" value="ECO:0007669"/>
    <property type="project" value="InterPro"/>
</dbReference>
<dbReference type="SUPFAM" id="SSF55681">
    <property type="entry name" value="Class II aaRS and biotin synthetases"/>
    <property type="match status" value="1"/>
</dbReference>
<dbReference type="EC" id="6.1.1.20" evidence="2"/>
<name>A0A1C9CDN4_PORSO</name>
<dbReference type="Gene3D" id="3.30.930.10">
    <property type="entry name" value="Bira Bifunctional Protein, Domain 2"/>
    <property type="match status" value="1"/>
</dbReference>
<evidence type="ECO:0000313" key="12">
    <source>
        <dbReference type="EMBL" id="AOM66499.1"/>
    </source>
</evidence>
<dbReference type="GO" id="GO:0005524">
    <property type="term" value="F:ATP binding"/>
    <property type="evidence" value="ECO:0007669"/>
    <property type="project" value="UniProtKB-KW"/>
</dbReference>
<evidence type="ECO:0000256" key="3">
    <source>
        <dbReference type="ARBA" id="ARBA00022598"/>
    </source>
</evidence>
<sequence>MKISLNHLNRLFNFKEIALEKLIENLSLSTCEIESVKFEKDSNGNKDTILEIVSTANRSDLLSYLGIAREISILFNQQKLKADLETDNIIIPHNIDTSNSKNYLAQITGKIISIKNYKSPLWIQNILSVAGIDIFGDINDTTNYIMLETGFPLLLFKESDYKNDQEISYYIKKNSIVFTENENNLVLTGTLFSSKNIRQISKLSNIKNEITQRYERGLTLEDLEYTYKRSIYLLQEIHGVDFNYSSINLSYASALEISKKPIKISISNVINKLGINSQKKQIDHSTVKNILINLGFFITELGDAMEVIVPYYRVHDISREIDLIEEIGRIYGFNHFVDTIPRIRPYSCLTSQEILIRKMRSRLKILGFNEFINYSLNSQPATLTNKYIELQNPLTNDFRTLRQTLLYNILNNIDYNLKFSNGIINGYEIGRVFHSQNNAYKEQNFLSLVLFGNTFINNWNNNNNNNNIDWFCAKGISEELLRGFSDKINWTKEKLDPNDIYKVIFHSYNFSQLFINGKYLGIFGQLSPKLLKDKNIKHKVYALEINTEMLLSDYNINIKHNTLYKQYSIYPCITRDITLNVNKTVMAQEIKDAILKNMDNILAKVEIISFYEGHQIDKSKKNISLRLYYQSNDRTLTIPEVEIVHSRIFEQLTLEFA</sequence>
<dbReference type="InterPro" id="IPR005146">
    <property type="entry name" value="B3/B4_tRNA-bd"/>
</dbReference>
<dbReference type="Gene3D" id="3.30.56.10">
    <property type="match status" value="2"/>
</dbReference>
<dbReference type="Gene3D" id="3.50.40.10">
    <property type="entry name" value="Phenylalanyl-trna Synthetase, Chain B, domain 3"/>
    <property type="match status" value="2"/>
</dbReference>
<dbReference type="GeneID" id="29073636"/>
<accession>A0A1C9CDN4</accession>
<evidence type="ECO:0000259" key="10">
    <source>
        <dbReference type="PROSITE" id="PS51447"/>
    </source>
</evidence>
<comment type="cofactor">
    <cofactor evidence="1">
        <name>Mg(2+)</name>
        <dbReference type="ChEBI" id="CHEBI:18420"/>
    </cofactor>
</comment>
<feature type="domain" description="B5" evidence="11">
    <location>
        <begin position="257"/>
        <end position="338"/>
    </location>
</feature>
<dbReference type="GO" id="GO:0006432">
    <property type="term" value="P:phenylalanyl-tRNA aminoacylation"/>
    <property type="evidence" value="ECO:0007669"/>
    <property type="project" value="InterPro"/>
</dbReference>
<dbReference type="Pfam" id="PF03484">
    <property type="entry name" value="B5"/>
    <property type="match status" value="1"/>
</dbReference>
<dbReference type="CDD" id="cd00769">
    <property type="entry name" value="PheRS_beta_core"/>
    <property type="match status" value="1"/>
</dbReference>
<dbReference type="InterPro" id="IPR045864">
    <property type="entry name" value="aa-tRNA-synth_II/BPL/LPL"/>
</dbReference>
<dbReference type="PROSITE" id="PS51447">
    <property type="entry name" value="FDX_ACB"/>
    <property type="match status" value="1"/>
</dbReference>
<dbReference type="EMBL" id="KX284720">
    <property type="protein sequence ID" value="AOM66499.1"/>
    <property type="molecule type" value="Genomic_DNA"/>
</dbReference>
<dbReference type="InterPro" id="IPR045060">
    <property type="entry name" value="Phe-tRNA-ligase_IIc_bsu"/>
</dbReference>
<evidence type="ECO:0000256" key="8">
    <source>
        <dbReference type="ARBA" id="ARBA00022917"/>
    </source>
</evidence>
<dbReference type="RefSeq" id="YP_009297156.1">
    <property type="nucleotide sequence ID" value="NC_031175.1"/>
</dbReference>
<keyword evidence="4" id="KW-0479">Metal-binding</keyword>
<reference evidence="12" key="1">
    <citation type="journal article" date="2016" name="BMC Biol.">
        <title>Parallel evolution of highly conserved plastid genome architecture in red seaweeds and seed plants.</title>
        <authorList>
            <person name="Lee J."/>
            <person name="Cho C.H."/>
            <person name="Park S.I."/>
            <person name="Choi J.W."/>
            <person name="Song H.S."/>
            <person name="West J.A."/>
            <person name="Bhattacharya D."/>
            <person name="Yoon H.S."/>
        </authorList>
    </citation>
    <scope>NUCLEOTIDE SEQUENCE</scope>
</reference>
<dbReference type="InterPro" id="IPR036690">
    <property type="entry name" value="Fdx_antiC-bd_sf"/>
</dbReference>
<dbReference type="InterPro" id="IPR009061">
    <property type="entry name" value="DNA-bd_dom_put_sf"/>
</dbReference>
<dbReference type="PANTHER" id="PTHR10947">
    <property type="entry name" value="PHENYLALANYL-TRNA SYNTHETASE BETA CHAIN AND LEUCINE-RICH REPEAT-CONTAINING PROTEIN 47"/>
    <property type="match status" value="1"/>
</dbReference>
<keyword evidence="8" id="KW-0648">Protein biosynthesis</keyword>
<keyword evidence="3" id="KW-0436">Ligase</keyword>
<dbReference type="SUPFAM" id="SSF56037">
    <property type="entry name" value="PheT/TilS domain"/>
    <property type="match status" value="1"/>
</dbReference>
<organism evidence="12">
    <name type="scientific">Porphyridium sordidum</name>
    <name type="common">Red alga</name>
    <dbReference type="NCBI Taxonomy" id="28024"/>
    <lineage>
        <taxon>Eukaryota</taxon>
        <taxon>Rhodophyta</taxon>
        <taxon>Bangiophyceae</taxon>
        <taxon>Porphyridiales</taxon>
        <taxon>Porphyridiaceae</taxon>
        <taxon>Porphyridium</taxon>
    </lineage>
</organism>
<dbReference type="InterPro" id="IPR041616">
    <property type="entry name" value="PheRS_beta_core"/>
</dbReference>
<dbReference type="SMART" id="SM00873">
    <property type="entry name" value="B3_4"/>
    <property type="match status" value="1"/>
</dbReference>
<evidence type="ECO:0000256" key="7">
    <source>
        <dbReference type="ARBA" id="ARBA00022842"/>
    </source>
</evidence>
<gene>
    <name evidence="12" type="primary">syfB</name>
    <name evidence="12" type="ORF">Psor_024</name>
</gene>
<keyword evidence="12" id="KW-0934">Plastid</keyword>
<feature type="domain" description="FDX-ACB" evidence="10">
    <location>
        <begin position="568"/>
        <end position="657"/>
    </location>
</feature>
<dbReference type="GO" id="GO:0004826">
    <property type="term" value="F:phenylalanine-tRNA ligase activity"/>
    <property type="evidence" value="ECO:0007669"/>
    <property type="project" value="UniProtKB-EC"/>
</dbReference>
<evidence type="ECO:0000256" key="1">
    <source>
        <dbReference type="ARBA" id="ARBA00001946"/>
    </source>
</evidence>
<dbReference type="InterPro" id="IPR005121">
    <property type="entry name" value="Fdx_antiC-bd"/>
</dbReference>
<dbReference type="InterPro" id="IPR005147">
    <property type="entry name" value="tRNA_synthase_B5-dom"/>
</dbReference>
<evidence type="ECO:0000256" key="2">
    <source>
        <dbReference type="ARBA" id="ARBA00012814"/>
    </source>
</evidence>
<protein>
    <recommendedName>
        <fullName evidence="2">phenylalanine--tRNA ligase</fullName>
        <ecNumber evidence="2">6.1.1.20</ecNumber>
    </recommendedName>
</protein>
<dbReference type="PROSITE" id="PS51483">
    <property type="entry name" value="B5"/>
    <property type="match status" value="1"/>
</dbReference>
<proteinExistence type="predicted"/>
<geneLocation type="plastid" evidence="12"/>
<evidence type="ECO:0000259" key="11">
    <source>
        <dbReference type="PROSITE" id="PS51483"/>
    </source>
</evidence>
<dbReference type="Pfam" id="PF03147">
    <property type="entry name" value="FDX-ACB"/>
    <property type="match status" value="1"/>
</dbReference>
<dbReference type="SUPFAM" id="SSF54991">
    <property type="entry name" value="Anticodon-binding domain of PheRS"/>
    <property type="match status" value="1"/>
</dbReference>
<dbReference type="Gene3D" id="3.30.70.380">
    <property type="entry name" value="Ferrodoxin-fold anticodon-binding domain"/>
    <property type="match status" value="1"/>
</dbReference>
<keyword evidence="7" id="KW-0460">Magnesium</keyword>
<dbReference type="SMART" id="SM00874">
    <property type="entry name" value="B5"/>
    <property type="match status" value="1"/>
</dbReference>
<dbReference type="GO" id="GO:0003723">
    <property type="term" value="F:RNA binding"/>
    <property type="evidence" value="ECO:0007669"/>
    <property type="project" value="InterPro"/>
</dbReference>
<keyword evidence="6" id="KW-0067">ATP-binding</keyword>
<dbReference type="AlphaFoldDB" id="A0A1C9CDN4"/>